<reference evidence="2" key="2">
    <citation type="submission" date="2020-11" db="EMBL/GenBank/DDBJ databases">
        <authorList>
            <person name="McCartney M.A."/>
            <person name="Auch B."/>
            <person name="Kono T."/>
            <person name="Mallez S."/>
            <person name="Becker A."/>
            <person name="Gohl D.M."/>
            <person name="Silverstein K.A.T."/>
            <person name="Koren S."/>
            <person name="Bechman K.B."/>
            <person name="Herman A."/>
            <person name="Abrahante J.E."/>
            <person name="Garbe J."/>
        </authorList>
    </citation>
    <scope>NUCLEOTIDE SEQUENCE</scope>
    <source>
        <strain evidence="2">Duluth1</strain>
        <tissue evidence="2">Whole animal</tissue>
    </source>
</reference>
<accession>A0A9D4BJW6</accession>
<dbReference type="Proteomes" id="UP000828390">
    <property type="component" value="Unassembled WGS sequence"/>
</dbReference>
<gene>
    <name evidence="2" type="ORF">DPMN_085991</name>
</gene>
<feature type="signal peptide" evidence="1">
    <location>
        <begin position="1"/>
        <end position="19"/>
    </location>
</feature>
<proteinExistence type="predicted"/>
<keyword evidence="3" id="KW-1185">Reference proteome</keyword>
<evidence type="ECO:0000313" key="3">
    <source>
        <dbReference type="Proteomes" id="UP000828390"/>
    </source>
</evidence>
<evidence type="ECO:0000256" key="1">
    <source>
        <dbReference type="SAM" id="SignalP"/>
    </source>
</evidence>
<name>A0A9D4BJW6_DREPO</name>
<evidence type="ECO:0008006" key="4">
    <source>
        <dbReference type="Google" id="ProtNLM"/>
    </source>
</evidence>
<organism evidence="2 3">
    <name type="scientific">Dreissena polymorpha</name>
    <name type="common">Zebra mussel</name>
    <name type="synonym">Mytilus polymorpha</name>
    <dbReference type="NCBI Taxonomy" id="45954"/>
    <lineage>
        <taxon>Eukaryota</taxon>
        <taxon>Metazoa</taxon>
        <taxon>Spiralia</taxon>
        <taxon>Lophotrochozoa</taxon>
        <taxon>Mollusca</taxon>
        <taxon>Bivalvia</taxon>
        <taxon>Autobranchia</taxon>
        <taxon>Heteroconchia</taxon>
        <taxon>Euheterodonta</taxon>
        <taxon>Imparidentia</taxon>
        <taxon>Neoheterodontei</taxon>
        <taxon>Myida</taxon>
        <taxon>Dreissenoidea</taxon>
        <taxon>Dreissenidae</taxon>
        <taxon>Dreissena</taxon>
    </lineage>
</organism>
<evidence type="ECO:0000313" key="2">
    <source>
        <dbReference type="EMBL" id="KAH3698470.1"/>
    </source>
</evidence>
<feature type="chain" id="PRO_5039697830" description="Secreted protein" evidence="1">
    <location>
        <begin position="20"/>
        <end position="136"/>
    </location>
</feature>
<reference evidence="2" key="1">
    <citation type="journal article" date="2019" name="bioRxiv">
        <title>The Genome of the Zebra Mussel, Dreissena polymorpha: A Resource for Invasive Species Research.</title>
        <authorList>
            <person name="McCartney M.A."/>
            <person name="Auch B."/>
            <person name="Kono T."/>
            <person name="Mallez S."/>
            <person name="Zhang Y."/>
            <person name="Obille A."/>
            <person name="Becker A."/>
            <person name="Abrahante J.E."/>
            <person name="Garbe J."/>
            <person name="Badalamenti J.P."/>
            <person name="Herman A."/>
            <person name="Mangelson H."/>
            <person name="Liachko I."/>
            <person name="Sullivan S."/>
            <person name="Sone E.D."/>
            <person name="Koren S."/>
            <person name="Silverstein K.A.T."/>
            <person name="Beckman K.B."/>
            <person name="Gohl D.M."/>
        </authorList>
    </citation>
    <scope>NUCLEOTIDE SEQUENCE</scope>
    <source>
        <strain evidence="2">Duluth1</strain>
        <tissue evidence="2">Whole animal</tissue>
    </source>
</reference>
<dbReference type="EMBL" id="JAIWYP010000016">
    <property type="protein sequence ID" value="KAH3698470.1"/>
    <property type="molecule type" value="Genomic_DNA"/>
</dbReference>
<dbReference type="AlphaFoldDB" id="A0A9D4BJW6"/>
<keyword evidence="1" id="KW-0732">Signal</keyword>
<comment type="caution">
    <text evidence="2">The sequence shown here is derived from an EMBL/GenBank/DDBJ whole genome shotgun (WGS) entry which is preliminary data.</text>
</comment>
<sequence length="136" mass="15071">MAHALVIKLVVLAVVCTKAVPSMAAKRTFTFTKGDLPARLYEKDIGSTIDELHTKNNYECAIMCTQRSCGGFLNILDPHPHIWIRYWIEDSSLSVAHNYCRDVSEKGTLGVIRPIGLFFFRSVTSSSALALTVATH</sequence>
<protein>
    <recommendedName>
        <fullName evidence="4">Secreted protein</fullName>
    </recommendedName>
</protein>